<evidence type="ECO:0000313" key="2">
    <source>
        <dbReference type="EMBL" id="JAS65942.1"/>
    </source>
</evidence>
<evidence type="ECO:0000256" key="1">
    <source>
        <dbReference type="SAM" id="MobiDB-lite"/>
    </source>
</evidence>
<reference evidence="2" key="1">
    <citation type="submission" date="2015-11" db="EMBL/GenBank/DDBJ databases">
        <title>De novo transcriptome assembly of four potential Pierce s Disease insect vectors from Arizona vineyards.</title>
        <authorList>
            <person name="Tassone E.E."/>
        </authorList>
    </citation>
    <scope>NUCLEOTIDE SEQUENCE</scope>
</reference>
<organism evidence="2">
    <name type="scientific">Cuerna arida</name>
    <dbReference type="NCBI Taxonomy" id="1464854"/>
    <lineage>
        <taxon>Eukaryota</taxon>
        <taxon>Metazoa</taxon>
        <taxon>Ecdysozoa</taxon>
        <taxon>Arthropoda</taxon>
        <taxon>Hexapoda</taxon>
        <taxon>Insecta</taxon>
        <taxon>Pterygota</taxon>
        <taxon>Neoptera</taxon>
        <taxon>Paraneoptera</taxon>
        <taxon>Hemiptera</taxon>
        <taxon>Auchenorrhyncha</taxon>
        <taxon>Membracoidea</taxon>
        <taxon>Cicadellidae</taxon>
        <taxon>Cicadellinae</taxon>
        <taxon>Proconiini</taxon>
        <taxon>Cuerna</taxon>
    </lineage>
</organism>
<feature type="region of interest" description="Disordered" evidence="1">
    <location>
        <begin position="43"/>
        <end position="75"/>
    </location>
</feature>
<accession>A0A1B6GU33</accession>
<dbReference type="EMBL" id="GECZ01003827">
    <property type="protein sequence ID" value="JAS65942.1"/>
    <property type="molecule type" value="Transcribed_RNA"/>
</dbReference>
<protein>
    <submittedName>
        <fullName evidence="2">Uncharacterized protein</fullName>
    </submittedName>
</protein>
<feature type="non-terminal residue" evidence="2">
    <location>
        <position position="1"/>
    </location>
</feature>
<gene>
    <name evidence="2" type="ORF">g.37866</name>
</gene>
<feature type="non-terminal residue" evidence="2">
    <location>
        <position position="193"/>
    </location>
</feature>
<sequence length="193" mass="22237">TGITKSTKYITTTHYHGHVYPVVNGTTAVRENSIKSRKVWRAKDTKVSSRGEEVSEEEFRKDEERERGAFPDPKRKPLFDTLRGVVLVRRHKTTGITKSTKYITTTHYHGHVYPVVNGTTAVRENSIKSRKVWRAKDTKVSSRGEEVSEEEFRKDEERERGAFPDPKRKPLFDTLRGVVLVRRHKTTGITKST</sequence>
<feature type="region of interest" description="Disordered" evidence="1">
    <location>
        <begin position="138"/>
        <end position="169"/>
    </location>
</feature>
<proteinExistence type="predicted"/>
<name>A0A1B6GU33_9HEMI</name>
<dbReference type="AlphaFoldDB" id="A0A1B6GU33"/>